<keyword evidence="1" id="KW-0614">Plasmid</keyword>
<dbReference type="SUPFAM" id="SSF51412">
    <property type="entry name" value="Inosine monophosphate dehydrogenase (IMPDH)"/>
    <property type="match status" value="1"/>
</dbReference>
<dbReference type="PANTHER" id="PTHR32332">
    <property type="entry name" value="2-NITROPROPANE DIOXYGENASE"/>
    <property type="match status" value="1"/>
</dbReference>
<protein>
    <submittedName>
        <fullName evidence="1">2-nitropropane dioxygenase</fullName>
    </submittedName>
</protein>
<sequence>MKRIEKISISGKEVWPIIEGGKGVGITNGYTSGAFAAAGAVGTFSGVHSPLINEHGEIIPMVLNGKTRYERTRERIEYTIKGIMSQLRIASEISGGEGRIHMNLLWGLMGTDEIIERVLPMAEGKLHGVTCGAGMPYQLGDICAANKTYYYPIVSSMRAFMVLWKRAYHRTADWLGGVVYEDPWKAGGHNGLSNKENPLNPEAPYARVKALRDFMNKVGLQHVPIVMAGGVWNLNEYQDWIDNPELGKIVFQLGTRPLLTKESPIPPAFKQKLLSLREDNVVLNKFSPTGFYSSAIRNDFLDEHYDRSSRQLPFSEEKNEEFDTEFQKFFIKGTDVAQAAMWDEAGYTVVRRTPDNTLLFLSPEKAKEIQKDQKDCSGCLAACAFSSWSANPDTKYNTGIRPDPRSFCIMKTLQYLVDDEDTENQLMFAGHSAFRFQKDPLYANGNIPSTQELVDKILAFE</sequence>
<dbReference type="Proteomes" id="UP001348817">
    <property type="component" value="Plasmid pFA1"/>
</dbReference>
<organism evidence="1 2">
    <name type="scientific">Fulvitalea axinellae</name>
    <dbReference type="NCBI Taxonomy" id="1182444"/>
    <lineage>
        <taxon>Bacteria</taxon>
        <taxon>Pseudomonadati</taxon>
        <taxon>Bacteroidota</taxon>
        <taxon>Cytophagia</taxon>
        <taxon>Cytophagales</taxon>
        <taxon>Persicobacteraceae</taxon>
        <taxon>Fulvitalea</taxon>
    </lineage>
</organism>
<geneLocation type="plasmid" evidence="1 2">
    <name>pFA1</name>
</geneLocation>
<dbReference type="KEGG" id="fax:FUAX_40380"/>
<keyword evidence="1" id="KW-0223">Dioxygenase</keyword>
<dbReference type="EMBL" id="AP025315">
    <property type="protein sequence ID" value="BDD11606.1"/>
    <property type="molecule type" value="Genomic_DNA"/>
</dbReference>
<dbReference type="Pfam" id="PF03060">
    <property type="entry name" value="NMO"/>
    <property type="match status" value="1"/>
</dbReference>
<dbReference type="AlphaFoldDB" id="A0AAU9DEG8"/>
<keyword evidence="1" id="KW-0560">Oxidoreductase</keyword>
<accession>A0AAU9DEG8</accession>
<evidence type="ECO:0000313" key="1">
    <source>
        <dbReference type="EMBL" id="BDD11606.1"/>
    </source>
</evidence>
<keyword evidence="2" id="KW-1185">Reference proteome</keyword>
<reference evidence="1 2" key="1">
    <citation type="submission" date="2021-12" db="EMBL/GenBank/DDBJ databases">
        <title>Genome sequencing of bacteria with rrn-lacking chromosome and rrn-plasmid.</title>
        <authorList>
            <person name="Anda M."/>
            <person name="Iwasaki W."/>
        </authorList>
    </citation>
    <scope>NUCLEOTIDE SEQUENCE [LARGE SCALE GENOMIC DNA]</scope>
    <source>
        <strain evidence="1 2">DSM 100852</strain>
        <plasmid evidence="1 2">pFA1</plasmid>
    </source>
</reference>
<dbReference type="RefSeq" id="WP_338394738.1">
    <property type="nucleotide sequence ID" value="NZ_AP025315.1"/>
</dbReference>
<dbReference type="InterPro" id="IPR013785">
    <property type="entry name" value="Aldolase_TIM"/>
</dbReference>
<gene>
    <name evidence="1" type="ORF">FUAX_40380</name>
</gene>
<dbReference type="Gene3D" id="3.20.20.70">
    <property type="entry name" value="Aldolase class I"/>
    <property type="match status" value="1"/>
</dbReference>
<dbReference type="PANTHER" id="PTHR32332:SF18">
    <property type="entry name" value="2-NITROPROPANE DIOXYGENASE"/>
    <property type="match status" value="1"/>
</dbReference>
<proteinExistence type="predicted"/>
<name>A0AAU9DEG8_9BACT</name>
<evidence type="ECO:0000313" key="2">
    <source>
        <dbReference type="Proteomes" id="UP001348817"/>
    </source>
</evidence>
<dbReference type="GO" id="GO:0051213">
    <property type="term" value="F:dioxygenase activity"/>
    <property type="evidence" value="ECO:0007669"/>
    <property type="project" value="UniProtKB-KW"/>
</dbReference>